<feature type="domain" description="SBP-type" evidence="5">
    <location>
        <begin position="265"/>
        <end position="342"/>
    </location>
</feature>
<reference evidence="6" key="1">
    <citation type="submission" date="2020-09" db="EMBL/GenBank/DDBJ databases">
        <title>Genome-Enabled Discovery of Anthraquinone Biosynthesis in Senna tora.</title>
        <authorList>
            <person name="Kang S.-H."/>
            <person name="Pandey R.P."/>
            <person name="Lee C.-M."/>
            <person name="Sim J.-S."/>
            <person name="Jeong J.-T."/>
            <person name="Choi B.-S."/>
            <person name="Jung M."/>
            <person name="Ginzburg D."/>
            <person name="Zhao K."/>
            <person name="Won S.Y."/>
            <person name="Oh T.-J."/>
            <person name="Yu Y."/>
            <person name="Kim N.-H."/>
            <person name="Lee O.R."/>
            <person name="Lee T.-H."/>
            <person name="Bashyal P."/>
            <person name="Kim T.-S."/>
            <person name="Lee W.-H."/>
            <person name="Kawkins C."/>
            <person name="Kim C.-K."/>
            <person name="Kim J.S."/>
            <person name="Ahn B.O."/>
            <person name="Rhee S.Y."/>
            <person name="Sohng J.K."/>
        </authorList>
    </citation>
    <scope>NUCLEOTIDE SEQUENCE</scope>
    <source>
        <tissue evidence="6">Leaf</tissue>
    </source>
</reference>
<dbReference type="GO" id="GO:0008270">
    <property type="term" value="F:zinc ion binding"/>
    <property type="evidence" value="ECO:0007669"/>
    <property type="project" value="UniProtKB-KW"/>
</dbReference>
<keyword evidence="7" id="KW-1185">Reference proteome</keyword>
<dbReference type="EMBL" id="JAAIUW010000013">
    <property type="protein sequence ID" value="KAF7802737.1"/>
    <property type="molecule type" value="Genomic_DNA"/>
</dbReference>
<sequence>MWQLRGNPTFADPYSSQKLVASDETNVDAVKGYGAKHNNMIDFAEKNNELLTSLYVSRTDFTRIEMGEENICMKTTSCQLMVHENYLGAPPQLDAEVNDYGSEHNNLIDFRDKHHEFLRSLYVSRTYFTTSTEMGEENICMKYKKDGTLLVCKTTTCPLMVHENYLGAPAQLDAEVNGYGVEHNNMIDFEDKNHEFLSTLTTICQLMVHENYLGAPAELDAEVNGYGAEHNNMIDFADKYHDFLSSLYVSRTDFTTSGKKGSGGVRCCQAEKCTAELSDAKPYRRRHKVCENHAKAQVVMVCGIRQHFCQQCSRFHELGDFDETKRSCRRRLAGTTRGEGRARRHHKQN</sequence>
<dbReference type="InterPro" id="IPR036893">
    <property type="entry name" value="SBP_sf"/>
</dbReference>
<evidence type="ECO:0000256" key="1">
    <source>
        <dbReference type="ARBA" id="ARBA00022723"/>
    </source>
</evidence>
<evidence type="ECO:0000256" key="2">
    <source>
        <dbReference type="ARBA" id="ARBA00022771"/>
    </source>
</evidence>
<dbReference type="Gene3D" id="4.10.1100.10">
    <property type="entry name" value="Transcription factor, SBP-box domain"/>
    <property type="match status" value="1"/>
</dbReference>
<name>A0A834SFZ8_9FABA</name>
<dbReference type="GO" id="GO:0005634">
    <property type="term" value="C:nucleus"/>
    <property type="evidence" value="ECO:0007669"/>
    <property type="project" value="InterPro"/>
</dbReference>
<keyword evidence="2 4" id="KW-0863">Zinc-finger</keyword>
<keyword evidence="3" id="KW-0862">Zinc</keyword>
<accession>A0A834SFZ8</accession>
<dbReference type="SUPFAM" id="SSF103612">
    <property type="entry name" value="SBT domain"/>
    <property type="match status" value="1"/>
</dbReference>
<organism evidence="6 7">
    <name type="scientific">Senna tora</name>
    <dbReference type="NCBI Taxonomy" id="362788"/>
    <lineage>
        <taxon>Eukaryota</taxon>
        <taxon>Viridiplantae</taxon>
        <taxon>Streptophyta</taxon>
        <taxon>Embryophyta</taxon>
        <taxon>Tracheophyta</taxon>
        <taxon>Spermatophyta</taxon>
        <taxon>Magnoliopsida</taxon>
        <taxon>eudicotyledons</taxon>
        <taxon>Gunneridae</taxon>
        <taxon>Pentapetalae</taxon>
        <taxon>rosids</taxon>
        <taxon>fabids</taxon>
        <taxon>Fabales</taxon>
        <taxon>Fabaceae</taxon>
        <taxon>Caesalpinioideae</taxon>
        <taxon>Cassia clade</taxon>
        <taxon>Senna</taxon>
    </lineage>
</organism>
<evidence type="ECO:0000313" key="6">
    <source>
        <dbReference type="EMBL" id="KAF7802737.1"/>
    </source>
</evidence>
<evidence type="ECO:0000259" key="5">
    <source>
        <dbReference type="PROSITE" id="PS51141"/>
    </source>
</evidence>
<gene>
    <name evidence="6" type="ORF">G2W53_041848</name>
</gene>
<dbReference type="OrthoDB" id="608866at2759"/>
<evidence type="ECO:0000256" key="3">
    <source>
        <dbReference type="ARBA" id="ARBA00022833"/>
    </source>
</evidence>
<dbReference type="PANTHER" id="PTHR31251">
    <property type="entry name" value="SQUAMOSA PROMOTER-BINDING-LIKE PROTEIN 4"/>
    <property type="match status" value="1"/>
</dbReference>
<evidence type="ECO:0000313" key="7">
    <source>
        <dbReference type="Proteomes" id="UP000634136"/>
    </source>
</evidence>
<keyword evidence="1" id="KW-0479">Metal-binding</keyword>
<dbReference type="AlphaFoldDB" id="A0A834SFZ8"/>
<dbReference type="InterPro" id="IPR044817">
    <property type="entry name" value="SBP-like"/>
</dbReference>
<proteinExistence type="predicted"/>
<dbReference type="Proteomes" id="UP000634136">
    <property type="component" value="Unassembled WGS sequence"/>
</dbReference>
<evidence type="ECO:0000256" key="4">
    <source>
        <dbReference type="PROSITE-ProRule" id="PRU00470"/>
    </source>
</evidence>
<protein>
    <submittedName>
        <fullName evidence="6">Squamosa promoter-binding-like protein 4</fullName>
    </submittedName>
</protein>
<dbReference type="PROSITE" id="PS51141">
    <property type="entry name" value="ZF_SBP"/>
    <property type="match status" value="1"/>
</dbReference>
<dbReference type="Pfam" id="PF03110">
    <property type="entry name" value="SBP"/>
    <property type="match status" value="1"/>
</dbReference>
<dbReference type="InterPro" id="IPR004333">
    <property type="entry name" value="SBP_dom"/>
</dbReference>
<comment type="caution">
    <text evidence="6">The sequence shown here is derived from an EMBL/GenBank/DDBJ whole genome shotgun (WGS) entry which is preliminary data.</text>
</comment>
<dbReference type="PANTHER" id="PTHR31251:SF220">
    <property type="entry name" value="SBP-TYPE DOMAIN-CONTAINING PROTEIN"/>
    <property type="match status" value="1"/>
</dbReference>
<dbReference type="GO" id="GO:0003677">
    <property type="term" value="F:DNA binding"/>
    <property type="evidence" value="ECO:0007669"/>
    <property type="project" value="InterPro"/>
</dbReference>